<gene>
    <name evidence="2" type="ORF">APT59_00600</name>
</gene>
<evidence type="ECO:0000256" key="1">
    <source>
        <dbReference type="SAM" id="MobiDB-lite"/>
    </source>
</evidence>
<dbReference type="KEGG" id="por:APT59_00600"/>
<evidence type="ECO:0000313" key="2">
    <source>
        <dbReference type="EMBL" id="ALZ82773.1"/>
    </source>
</evidence>
<feature type="compositionally biased region" description="Basic and acidic residues" evidence="1">
    <location>
        <begin position="22"/>
        <end position="35"/>
    </location>
</feature>
<dbReference type="AlphaFoldDB" id="A0A0U4W4B9"/>
<evidence type="ECO:0000313" key="3">
    <source>
        <dbReference type="Proteomes" id="UP000064137"/>
    </source>
</evidence>
<dbReference type="Proteomes" id="UP000064137">
    <property type="component" value="Chromosome"/>
</dbReference>
<dbReference type="EMBL" id="CP013987">
    <property type="protein sequence ID" value="ALZ82773.1"/>
    <property type="molecule type" value="Genomic_DNA"/>
</dbReference>
<accession>A0A0U4W4B9</accession>
<organism evidence="2 3">
    <name type="scientific">Pseudomonas oryzihabitans</name>
    <dbReference type="NCBI Taxonomy" id="47885"/>
    <lineage>
        <taxon>Bacteria</taxon>
        <taxon>Pseudomonadati</taxon>
        <taxon>Pseudomonadota</taxon>
        <taxon>Gammaproteobacteria</taxon>
        <taxon>Pseudomonadales</taxon>
        <taxon>Pseudomonadaceae</taxon>
        <taxon>Pseudomonas</taxon>
    </lineage>
</organism>
<feature type="compositionally biased region" description="Basic and acidic residues" evidence="1">
    <location>
        <begin position="1"/>
        <end position="10"/>
    </location>
</feature>
<reference evidence="2 3" key="1">
    <citation type="submission" date="2016-01" db="EMBL/GenBank/DDBJ databases">
        <title>Annotation of Pseudomonas oryzihabitans USDA-ARS-USMARC-56511.</title>
        <authorList>
            <person name="Harhay G.P."/>
            <person name="Harhay D.M."/>
            <person name="Smith T.P.L."/>
            <person name="Bono J.L."/>
            <person name="Heaton M.P."/>
            <person name="Clawson M.L."/>
            <person name="Chitko-Mckown C.G."/>
            <person name="Capik S.F."/>
            <person name="DeDonder K.D."/>
            <person name="Apley M.D."/>
            <person name="Lubbers B.V."/>
            <person name="White B.J."/>
            <person name="Larson R.L."/>
        </authorList>
    </citation>
    <scope>NUCLEOTIDE SEQUENCE [LARGE SCALE GENOMIC DNA]</scope>
    <source>
        <strain evidence="2 3">USDA-ARS-USMARC-56511</strain>
    </source>
</reference>
<name>A0A0U4W4B9_9PSED</name>
<protein>
    <submittedName>
        <fullName evidence="2">Uncharacterized protein</fullName>
    </submittedName>
</protein>
<sequence length="77" mass="8615">MSDQRSDAHLGKTPPNEPALDEAGRPVDVVKKDMEQSEATPTDGIDKVITPTDIKTKEQEAEELKRKTAEVERKLDR</sequence>
<feature type="region of interest" description="Disordered" evidence="1">
    <location>
        <begin position="1"/>
        <end position="77"/>
    </location>
</feature>
<dbReference type="RefSeq" id="WP_059313082.1">
    <property type="nucleotide sequence ID" value="NZ_CP013987.1"/>
</dbReference>
<feature type="compositionally biased region" description="Basic and acidic residues" evidence="1">
    <location>
        <begin position="54"/>
        <end position="77"/>
    </location>
</feature>
<proteinExistence type="predicted"/>
<dbReference type="OrthoDB" id="7013761at2"/>